<feature type="region of interest" description="Disordered" evidence="3">
    <location>
        <begin position="151"/>
        <end position="170"/>
    </location>
</feature>
<dbReference type="CDD" id="cd04301">
    <property type="entry name" value="NAT_SF"/>
    <property type="match status" value="1"/>
</dbReference>
<comment type="caution">
    <text evidence="5">The sequence shown here is derived from an EMBL/GenBank/DDBJ whole genome shotgun (WGS) entry which is preliminary data.</text>
</comment>
<dbReference type="PANTHER" id="PTHR43420">
    <property type="entry name" value="ACETYLTRANSFERASE"/>
    <property type="match status" value="1"/>
</dbReference>
<evidence type="ECO:0000256" key="1">
    <source>
        <dbReference type="ARBA" id="ARBA00022679"/>
    </source>
</evidence>
<dbReference type="SUPFAM" id="SSF55729">
    <property type="entry name" value="Acyl-CoA N-acyltransferases (Nat)"/>
    <property type="match status" value="1"/>
</dbReference>
<dbReference type="EMBL" id="BOVJ01000172">
    <property type="protein sequence ID" value="GIQ66272.1"/>
    <property type="molecule type" value="Genomic_DNA"/>
</dbReference>
<name>A0ABQ4NDF4_9BACL</name>
<sequence>MIRLRQPRSDDKEIMRLIRSELIPYSHTAQTDVALTMRELPKRLRQGVTFVAVRRRSDPLIGFLHVVVLGNVLYIDMLAVHPNHRGSGWGKRLMEYGEAYGISQQCSTARLVVDESNPGAQRFYCRIGYRVGGYDPHIRCRNMFKPLNAKPFPGQETRGGGGASNSDPAG</sequence>
<evidence type="ECO:0000313" key="5">
    <source>
        <dbReference type="EMBL" id="GIQ66272.1"/>
    </source>
</evidence>
<feature type="domain" description="N-acetyltransferase" evidence="4">
    <location>
        <begin position="2"/>
        <end position="148"/>
    </location>
</feature>
<organism evidence="5 6">
    <name type="scientific">Paenibacillus cisolokensis</name>
    <dbReference type="NCBI Taxonomy" id="1658519"/>
    <lineage>
        <taxon>Bacteria</taxon>
        <taxon>Bacillati</taxon>
        <taxon>Bacillota</taxon>
        <taxon>Bacilli</taxon>
        <taxon>Bacillales</taxon>
        <taxon>Paenibacillaceae</taxon>
        <taxon>Paenibacillus</taxon>
    </lineage>
</organism>
<accession>A0ABQ4NDF4</accession>
<dbReference type="Pfam" id="PF00583">
    <property type="entry name" value="Acetyltransf_1"/>
    <property type="match status" value="1"/>
</dbReference>
<dbReference type="PANTHER" id="PTHR43420:SF47">
    <property type="entry name" value="N-ACETYLTRANSFERASE DOMAIN-CONTAINING PROTEIN"/>
    <property type="match status" value="1"/>
</dbReference>
<protein>
    <recommendedName>
        <fullName evidence="4">N-acetyltransferase domain-containing protein</fullName>
    </recommendedName>
</protein>
<dbReference type="Proteomes" id="UP000680304">
    <property type="component" value="Unassembled WGS sequence"/>
</dbReference>
<dbReference type="InterPro" id="IPR016181">
    <property type="entry name" value="Acyl_CoA_acyltransferase"/>
</dbReference>
<dbReference type="RefSeq" id="WP_213530818.1">
    <property type="nucleotide sequence ID" value="NZ_BOVJ01000172.1"/>
</dbReference>
<dbReference type="InterPro" id="IPR000182">
    <property type="entry name" value="GNAT_dom"/>
</dbReference>
<evidence type="ECO:0000256" key="2">
    <source>
        <dbReference type="ARBA" id="ARBA00023315"/>
    </source>
</evidence>
<evidence type="ECO:0000259" key="4">
    <source>
        <dbReference type="PROSITE" id="PS51186"/>
    </source>
</evidence>
<gene>
    <name evidence="5" type="ORF">PACILC2_48400</name>
</gene>
<dbReference type="PROSITE" id="PS51186">
    <property type="entry name" value="GNAT"/>
    <property type="match status" value="1"/>
</dbReference>
<keyword evidence="1" id="KW-0808">Transferase</keyword>
<evidence type="ECO:0000313" key="6">
    <source>
        <dbReference type="Proteomes" id="UP000680304"/>
    </source>
</evidence>
<dbReference type="InterPro" id="IPR050680">
    <property type="entry name" value="YpeA/RimI_acetyltransf"/>
</dbReference>
<proteinExistence type="predicted"/>
<keyword evidence="2" id="KW-0012">Acyltransferase</keyword>
<reference evidence="5 6" key="1">
    <citation type="submission" date="2021-04" db="EMBL/GenBank/DDBJ databases">
        <title>Draft genome sequence of Paenibacillus cisolokensis, LC2-13A.</title>
        <authorList>
            <person name="Uke A."/>
            <person name="Chhe C."/>
            <person name="Baramee S."/>
            <person name="Kosugi A."/>
        </authorList>
    </citation>
    <scope>NUCLEOTIDE SEQUENCE [LARGE SCALE GENOMIC DNA]</scope>
    <source>
        <strain evidence="5 6">LC2-13A</strain>
    </source>
</reference>
<evidence type="ECO:0000256" key="3">
    <source>
        <dbReference type="SAM" id="MobiDB-lite"/>
    </source>
</evidence>
<keyword evidence="6" id="KW-1185">Reference proteome</keyword>
<dbReference type="Gene3D" id="3.40.630.30">
    <property type="match status" value="1"/>
</dbReference>